<proteinExistence type="predicted"/>
<sequence length="91" mass="10321">MSTRLAVDLSLNIPLTTSTALRIPCSDSTHRLIGSVSYTNLKAVHKTVEERDLVRLLSRRRCTLGAETVREWRHDCLHHRARVLPSCREGS</sequence>
<dbReference type="EMBL" id="KE504139">
    <property type="protein sequence ID" value="EPT01799.1"/>
    <property type="molecule type" value="Genomic_DNA"/>
</dbReference>
<name>S8EF45_FOMSC</name>
<dbReference type="AlphaFoldDB" id="S8EF45"/>
<keyword evidence="2" id="KW-1185">Reference proteome</keyword>
<evidence type="ECO:0000313" key="1">
    <source>
        <dbReference type="EMBL" id="EPT01799.1"/>
    </source>
</evidence>
<accession>S8EF45</accession>
<dbReference type="HOGENOM" id="CLU_2432831_0_0_1"/>
<dbReference type="InParanoid" id="S8EF45"/>
<feature type="non-terminal residue" evidence="1">
    <location>
        <position position="91"/>
    </location>
</feature>
<protein>
    <submittedName>
        <fullName evidence="1">Uncharacterized protein</fullName>
    </submittedName>
</protein>
<organism evidence="1 2">
    <name type="scientific">Fomitopsis schrenkii</name>
    <name type="common">Brown rot fungus</name>
    <dbReference type="NCBI Taxonomy" id="2126942"/>
    <lineage>
        <taxon>Eukaryota</taxon>
        <taxon>Fungi</taxon>
        <taxon>Dikarya</taxon>
        <taxon>Basidiomycota</taxon>
        <taxon>Agaricomycotina</taxon>
        <taxon>Agaricomycetes</taxon>
        <taxon>Polyporales</taxon>
        <taxon>Fomitopsis</taxon>
    </lineage>
</organism>
<dbReference type="Proteomes" id="UP000015241">
    <property type="component" value="Unassembled WGS sequence"/>
</dbReference>
<reference evidence="1 2" key="1">
    <citation type="journal article" date="2012" name="Science">
        <title>The Paleozoic origin of enzymatic lignin decomposition reconstructed from 31 fungal genomes.</title>
        <authorList>
            <person name="Floudas D."/>
            <person name="Binder M."/>
            <person name="Riley R."/>
            <person name="Barry K."/>
            <person name="Blanchette R.A."/>
            <person name="Henrissat B."/>
            <person name="Martinez A.T."/>
            <person name="Otillar R."/>
            <person name="Spatafora J.W."/>
            <person name="Yadav J.S."/>
            <person name="Aerts A."/>
            <person name="Benoit I."/>
            <person name="Boyd A."/>
            <person name="Carlson A."/>
            <person name="Copeland A."/>
            <person name="Coutinho P.M."/>
            <person name="de Vries R.P."/>
            <person name="Ferreira P."/>
            <person name="Findley K."/>
            <person name="Foster B."/>
            <person name="Gaskell J."/>
            <person name="Glotzer D."/>
            <person name="Gorecki P."/>
            <person name="Heitman J."/>
            <person name="Hesse C."/>
            <person name="Hori C."/>
            <person name="Igarashi K."/>
            <person name="Jurgens J.A."/>
            <person name="Kallen N."/>
            <person name="Kersten P."/>
            <person name="Kohler A."/>
            <person name="Kuees U."/>
            <person name="Kumar T.K.A."/>
            <person name="Kuo A."/>
            <person name="LaButti K."/>
            <person name="Larrondo L.F."/>
            <person name="Lindquist E."/>
            <person name="Ling A."/>
            <person name="Lombard V."/>
            <person name="Lucas S."/>
            <person name="Lundell T."/>
            <person name="Martin R."/>
            <person name="McLaughlin D.J."/>
            <person name="Morgenstern I."/>
            <person name="Morin E."/>
            <person name="Murat C."/>
            <person name="Nagy L.G."/>
            <person name="Nolan M."/>
            <person name="Ohm R.A."/>
            <person name="Patyshakuliyeva A."/>
            <person name="Rokas A."/>
            <person name="Ruiz-Duenas F.J."/>
            <person name="Sabat G."/>
            <person name="Salamov A."/>
            <person name="Samejima M."/>
            <person name="Schmutz J."/>
            <person name="Slot J.C."/>
            <person name="St John F."/>
            <person name="Stenlid J."/>
            <person name="Sun H."/>
            <person name="Sun S."/>
            <person name="Syed K."/>
            <person name="Tsang A."/>
            <person name="Wiebenga A."/>
            <person name="Young D."/>
            <person name="Pisabarro A."/>
            <person name="Eastwood D.C."/>
            <person name="Martin F."/>
            <person name="Cullen D."/>
            <person name="Grigoriev I.V."/>
            <person name="Hibbett D.S."/>
        </authorList>
    </citation>
    <scope>NUCLEOTIDE SEQUENCE</scope>
    <source>
        <strain evidence="2">FP-58527</strain>
    </source>
</reference>
<evidence type="ECO:0000313" key="2">
    <source>
        <dbReference type="Proteomes" id="UP000015241"/>
    </source>
</evidence>
<gene>
    <name evidence="1" type="ORF">FOMPIDRAFT_1023066</name>
</gene>